<reference evidence="1" key="2">
    <citation type="journal article" date="2015" name="Fish Shellfish Immunol.">
        <title>Early steps in the European eel (Anguilla anguilla)-Vibrio vulnificus interaction in the gills: Role of the RtxA13 toxin.</title>
        <authorList>
            <person name="Callol A."/>
            <person name="Pajuelo D."/>
            <person name="Ebbesson L."/>
            <person name="Teles M."/>
            <person name="MacKenzie S."/>
            <person name="Amaro C."/>
        </authorList>
    </citation>
    <scope>NUCLEOTIDE SEQUENCE</scope>
</reference>
<dbReference type="EMBL" id="GBXM01069551">
    <property type="protein sequence ID" value="JAH39026.1"/>
    <property type="molecule type" value="Transcribed_RNA"/>
</dbReference>
<dbReference type="AlphaFoldDB" id="A0A0E9SCM8"/>
<name>A0A0E9SCM8_ANGAN</name>
<proteinExistence type="predicted"/>
<organism evidence="1">
    <name type="scientific">Anguilla anguilla</name>
    <name type="common">European freshwater eel</name>
    <name type="synonym">Muraena anguilla</name>
    <dbReference type="NCBI Taxonomy" id="7936"/>
    <lineage>
        <taxon>Eukaryota</taxon>
        <taxon>Metazoa</taxon>
        <taxon>Chordata</taxon>
        <taxon>Craniata</taxon>
        <taxon>Vertebrata</taxon>
        <taxon>Euteleostomi</taxon>
        <taxon>Actinopterygii</taxon>
        <taxon>Neopterygii</taxon>
        <taxon>Teleostei</taxon>
        <taxon>Anguilliformes</taxon>
        <taxon>Anguillidae</taxon>
        <taxon>Anguilla</taxon>
    </lineage>
</organism>
<evidence type="ECO:0000313" key="1">
    <source>
        <dbReference type="EMBL" id="JAH39026.1"/>
    </source>
</evidence>
<accession>A0A0E9SCM8</accession>
<reference evidence="1" key="1">
    <citation type="submission" date="2014-11" db="EMBL/GenBank/DDBJ databases">
        <authorList>
            <person name="Amaro Gonzalez C."/>
        </authorList>
    </citation>
    <scope>NUCLEOTIDE SEQUENCE</scope>
</reference>
<protein>
    <submittedName>
        <fullName evidence="1">Uncharacterized protein</fullName>
    </submittedName>
</protein>
<sequence length="78" mass="8807">MKHSDLKFKHMAFCRRTTVQWRCAHLCVMYRNTALLRMQAWPSVGTTSSSSSSVWAPLSLLQSSCMHIAPHSLLLLCG</sequence>